<feature type="domain" description="CBM1" evidence="15">
    <location>
        <begin position="448"/>
        <end position="484"/>
    </location>
</feature>
<feature type="domain" description="GH18" evidence="16">
    <location>
        <begin position="32"/>
        <end position="333"/>
    </location>
</feature>
<evidence type="ECO:0000256" key="2">
    <source>
        <dbReference type="ARBA" id="ARBA00004613"/>
    </source>
</evidence>
<evidence type="ECO:0000259" key="16">
    <source>
        <dbReference type="PROSITE" id="PS51910"/>
    </source>
</evidence>
<evidence type="ECO:0000259" key="15">
    <source>
        <dbReference type="PROSITE" id="PS51164"/>
    </source>
</evidence>
<evidence type="ECO:0000256" key="1">
    <source>
        <dbReference type="ARBA" id="ARBA00000822"/>
    </source>
</evidence>
<dbReference type="InterPro" id="IPR000254">
    <property type="entry name" value="CBD"/>
</dbReference>
<keyword evidence="8" id="KW-0146">Chitin degradation</keyword>
<reference evidence="17 18" key="1">
    <citation type="journal article" date="2023" name="PLoS ONE">
        <title>Cytospora paraplurivora sp. nov. isolated from orchards with fruit tree decline syndrome in Ontario, Canada.</title>
        <authorList>
            <person name="Ilyukhin E."/>
            <person name="Nguyen H.D.T."/>
            <person name="Castle A.J."/>
            <person name="Ellouze W."/>
        </authorList>
    </citation>
    <scope>NUCLEOTIDE SEQUENCE [LARGE SCALE GENOMIC DNA]</scope>
    <source>
        <strain evidence="17 18">FDS-564</strain>
    </source>
</reference>
<sequence length="517" mass="54794">MARFAIPPSYLAAVAAVLLPLATAGFSASSRTNIAVYWGQNSYGQASSQQRLSYYCSNTNIDIIPLAFLDEISTPVVNFANAGDNCTVFTGTTLLDCPQIEADIETCQSTYGKTILLSVGGATYTEGGFSSSSNAVTAADNIWAMFGPVQSGSTVNRPFGNAVVDGFDFDFESSTQNMAPFANELRSHINETMSAGGKTYYLSAAPQCPYPDVADNDMLDGSVYFDWIQIQFYNNYCGVNTFVTSDTTQPYYNFDTWDTWASTVSANRNVKILMGIPANTGAGSGYTTGDTLEAAIKYSETFSSFGGVMMWDMSQLYENSGFLDSVVEYLGSGGTPSPTTTTATTFITTTTTTTAKPSTTTTSTTTTTAPATTTTATATGTVPEWGQCGAIDYTGPTQCASPYVCVYLSEWWSQCEAVSNSGPQGSVPIPTTASLADQPTSNPTGISNPVAEWGQCGGIGYAGSTRCASPFSCVCNSEWWCQCEKGKDINARDDDDELSMPTYMGADGSIEVTVGEA</sequence>
<evidence type="ECO:0000256" key="6">
    <source>
        <dbReference type="ARBA" id="ARBA00022729"/>
    </source>
</evidence>
<dbReference type="Pfam" id="PF00704">
    <property type="entry name" value="Glyco_hydro_18"/>
    <property type="match status" value="1"/>
</dbReference>
<dbReference type="SUPFAM" id="SSF57180">
    <property type="entry name" value="Cellulose-binding domain"/>
    <property type="match status" value="2"/>
</dbReference>
<evidence type="ECO:0000313" key="17">
    <source>
        <dbReference type="EMBL" id="KAK7741808.1"/>
    </source>
</evidence>
<comment type="subcellular location">
    <subcellularLocation>
        <location evidence="2">Secreted</location>
    </subcellularLocation>
</comment>
<keyword evidence="4" id="KW-0964">Secreted</keyword>
<accession>A0AAN9U6H5</accession>
<dbReference type="PROSITE" id="PS51910">
    <property type="entry name" value="GH18_2"/>
    <property type="match status" value="1"/>
</dbReference>
<evidence type="ECO:0000313" key="18">
    <source>
        <dbReference type="Proteomes" id="UP001320245"/>
    </source>
</evidence>
<dbReference type="InterPro" id="IPR035971">
    <property type="entry name" value="CBD_sf"/>
</dbReference>
<keyword evidence="6 14" id="KW-0732">Signal</keyword>
<keyword evidence="9" id="KW-0119">Carbohydrate metabolism</keyword>
<organism evidence="17 18">
    <name type="scientific">Cytospora paraplurivora</name>
    <dbReference type="NCBI Taxonomy" id="2898453"/>
    <lineage>
        <taxon>Eukaryota</taxon>
        <taxon>Fungi</taxon>
        <taxon>Dikarya</taxon>
        <taxon>Ascomycota</taxon>
        <taxon>Pezizomycotina</taxon>
        <taxon>Sordariomycetes</taxon>
        <taxon>Sordariomycetidae</taxon>
        <taxon>Diaporthales</taxon>
        <taxon>Cytosporaceae</taxon>
        <taxon>Cytospora</taxon>
    </lineage>
</organism>
<evidence type="ECO:0000256" key="7">
    <source>
        <dbReference type="ARBA" id="ARBA00022801"/>
    </source>
</evidence>
<feature type="domain" description="CBM1" evidence="15">
    <location>
        <begin position="380"/>
        <end position="416"/>
    </location>
</feature>
<evidence type="ECO:0000256" key="3">
    <source>
        <dbReference type="ARBA" id="ARBA00012729"/>
    </source>
</evidence>
<dbReference type="EMBL" id="JAJSPL020000017">
    <property type="protein sequence ID" value="KAK7741808.1"/>
    <property type="molecule type" value="Genomic_DNA"/>
</dbReference>
<keyword evidence="11" id="KW-0624">Polysaccharide degradation</keyword>
<dbReference type="GO" id="GO:0000272">
    <property type="term" value="P:polysaccharide catabolic process"/>
    <property type="evidence" value="ECO:0007669"/>
    <property type="project" value="UniProtKB-KW"/>
</dbReference>
<evidence type="ECO:0000256" key="13">
    <source>
        <dbReference type="RuleBase" id="RU000489"/>
    </source>
</evidence>
<dbReference type="AlphaFoldDB" id="A0AAN9U6H5"/>
<evidence type="ECO:0000256" key="10">
    <source>
        <dbReference type="ARBA" id="ARBA00023295"/>
    </source>
</evidence>
<evidence type="ECO:0000256" key="5">
    <source>
        <dbReference type="ARBA" id="ARBA00022669"/>
    </source>
</evidence>
<dbReference type="EC" id="3.2.1.14" evidence="3"/>
<evidence type="ECO:0000256" key="11">
    <source>
        <dbReference type="ARBA" id="ARBA00023326"/>
    </source>
</evidence>
<proteinExistence type="inferred from homology"/>
<dbReference type="FunFam" id="3.20.20.80:FF:000145">
    <property type="entry name" value="Class III chitinase, putative"/>
    <property type="match status" value="1"/>
</dbReference>
<dbReference type="InterPro" id="IPR001223">
    <property type="entry name" value="Glyco_hydro18_cat"/>
</dbReference>
<dbReference type="GO" id="GO:0006032">
    <property type="term" value="P:chitin catabolic process"/>
    <property type="evidence" value="ECO:0007669"/>
    <property type="project" value="UniProtKB-KW"/>
</dbReference>
<dbReference type="PROSITE" id="PS51164">
    <property type="entry name" value="CBM1_2"/>
    <property type="match status" value="2"/>
</dbReference>
<gene>
    <name evidence="17" type="primary">CHT2_2</name>
    <name evidence="17" type="ORF">SLS53_004872</name>
</gene>
<dbReference type="InterPro" id="IPR045321">
    <property type="entry name" value="Cts1-like"/>
</dbReference>
<comment type="caution">
    <text evidence="17">The sequence shown here is derived from an EMBL/GenBank/DDBJ whole genome shotgun (WGS) entry which is preliminary data.</text>
</comment>
<evidence type="ECO:0000256" key="4">
    <source>
        <dbReference type="ARBA" id="ARBA00022525"/>
    </source>
</evidence>
<dbReference type="GO" id="GO:0005576">
    <property type="term" value="C:extracellular region"/>
    <property type="evidence" value="ECO:0007669"/>
    <property type="project" value="UniProtKB-SubCell"/>
</dbReference>
<keyword evidence="18" id="KW-1185">Reference proteome</keyword>
<dbReference type="SUPFAM" id="SSF51445">
    <property type="entry name" value="(Trans)glycosidases"/>
    <property type="match status" value="1"/>
</dbReference>
<dbReference type="SMART" id="SM00236">
    <property type="entry name" value="fCBD"/>
    <property type="match status" value="2"/>
</dbReference>
<dbReference type="InterPro" id="IPR001579">
    <property type="entry name" value="Glyco_hydro_18_chit_AS"/>
</dbReference>
<evidence type="ECO:0000256" key="8">
    <source>
        <dbReference type="ARBA" id="ARBA00023024"/>
    </source>
</evidence>
<evidence type="ECO:0000256" key="12">
    <source>
        <dbReference type="ARBA" id="ARBA00025727"/>
    </source>
</evidence>
<dbReference type="InterPro" id="IPR050542">
    <property type="entry name" value="Glycosyl_Hydrlase18_Chitinase"/>
</dbReference>
<evidence type="ECO:0000256" key="14">
    <source>
        <dbReference type="SAM" id="SignalP"/>
    </source>
</evidence>
<evidence type="ECO:0000256" key="9">
    <source>
        <dbReference type="ARBA" id="ARBA00023277"/>
    </source>
</evidence>
<comment type="similarity">
    <text evidence="12">Belongs to the glycosyl hydrolase 18 family. Chitinase class III subfamily.</text>
</comment>
<dbReference type="PANTHER" id="PTHR45708:SF49">
    <property type="entry name" value="ENDOCHITINASE"/>
    <property type="match status" value="1"/>
</dbReference>
<keyword evidence="10 13" id="KW-0326">Glycosidase</keyword>
<dbReference type="Proteomes" id="UP001320245">
    <property type="component" value="Unassembled WGS sequence"/>
</dbReference>
<feature type="chain" id="PRO_5043014166" description="chitinase" evidence="14">
    <location>
        <begin position="25"/>
        <end position="517"/>
    </location>
</feature>
<dbReference type="Pfam" id="PF00734">
    <property type="entry name" value="CBM_1"/>
    <property type="match status" value="2"/>
</dbReference>
<comment type="catalytic activity">
    <reaction evidence="1">
        <text>Random endo-hydrolysis of N-acetyl-beta-D-glucosaminide (1-&gt;4)-beta-linkages in chitin and chitodextrins.</text>
        <dbReference type="EC" id="3.2.1.14"/>
    </reaction>
</comment>
<keyword evidence="5" id="KW-0147">Chitin-binding</keyword>
<feature type="signal peptide" evidence="14">
    <location>
        <begin position="1"/>
        <end position="24"/>
    </location>
</feature>
<dbReference type="CDD" id="cd02877">
    <property type="entry name" value="GH18_hevamine_XipI_class_III"/>
    <property type="match status" value="1"/>
</dbReference>
<dbReference type="PANTHER" id="PTHR45708">
    <property type="entry name" value="ENDOCHITINASE"/>
    <property type="match status" value="1"/>
</dbReference>
<dbReference type="GO" id="GO:0008843">
    <property type="term" value="F:endochitinase activity"/>
    <property type="evidence" value="ECO:0007669"/>
    <property type="project" value="UniProtKB-EC"/>
</dbReference>
<dbReference type="Gene3D" id="3.20.20.80">
    <property type="entry name" value="Glycosidases"/>
    <property type="match status" value="1"/>
</dbReference>
<dbReference type="InterPro" id="IPR017853">
    <property type="entry name" value="GH"/>
</dbReference>
<dbReference type="PROSITE" id="PS00562">
    <property type="entry name" value="CBM1_1"/>
    <property type="match status" value="1"/>
</dbReference>
<dbReference type="GO" id="GO:0008061">
    <property type="term" value="F:chitin binding"/>
    <property type="evidence" value="ECO:0007669"/>
    <property type="project" value="UniProtKB-KW"/>
</dbReference>
<dbReference type="PROSITE" id="PS01095">
    <property type="entry name" value="GH18_1"/>
    <property type="match status" value="1"/>
</dbReference>
<dbReference type="GO" id="GO:0030248">
    <property type="term" value="F:cellulose binding"/>
    <property type="evidence" value="ECO:0007669"/>
    <property type="project" value="InterPro"/>
</dbReference>
<protein>
    <recommendedName>
        <fullName evidence="3">chitinase</fullName>
        <ecNumber evidence="3">3.2.1.14</ecNumber>
    </recommendedName>
</protein>
<keyword evidence="7 13" id="KW-0378">Hydrolase</keyword>
<name>A0AAN9U6H5_9PEZI</name>